<dbReference type="InterPro" id="IPR012349">
    <property type="entry name" value="Split_barrel_FMN-bd"/>
</dbReference>
<evidence type="ECO:0000256" key="1">
    <source>
        <dbReference type="ARBA" id="ARBA00001917"/>
    </source>
</evidence>
<feature type="domain" description="Flavin reductase like" evidence="6">
    <location>
        <begin position="130"/>
        <end position="276"/>
    </location>
</feature>
<keyword evidence="8" id="KW-1185">Reference proteome</keyword>
<evidence type="ECO:0000313" key="8">
    <source>
        <dbReference type="Proteomes" id="UP000037696"/>
    </source>
</evidence>
<accession>A0A0M8NVE8</accession>
<dbReference type="Pfam" id="PF01613">
    <property type="entry name" value="Flavin_Reduct"/>
    <property type="match status" value="1"/>
</dbReference>
<organism evidence="7 8">
    <name type="scientific">Penicillium nordicum</name>
    <dbReference type="NCBI Taxonomy" id="229535"/>
    <lineage>
        <taxon>Eukaryota</taxon>
        <taxon>Fungi</taxon>
        <taxon>Dikarya</taxon>
        <taxon>Ascomycota</taxon>
        <taxon>Pezizomycotina</taxon>
        <taxon>Eurotiomycetes</taxon>
        <taxon>Eurotiomycetidae</taxon>
        <taxon>Eurotiales</taxon>
        <taxon>Aspergillaceae</taxon>
        <taxon>Penicillium</taxon>
    </lineage>
</organism>
<dbReference type="EMBL" id="LHQQ01000173">
    <property type="protein sequence ID" value="KOS40186.1"/>
    <property type="molecule type" value="Genomic_DNA"/>
</dbReference>
<dbReference type="STRING" id="229535.A0A0M8NVE8"/>
<reference evidence="7 8" key="1">
    <citation type="submission" date="2015-08" db="EMBL/GenBank/DDBJ databases">
        <title>Genome sequencing of Penicillium nordicum.</title>
        <authorList>
            <person name="Nguyen H.D."/>
            <person name="Seifert K.A."/>
        </authorList>
    </citation>
    <scope>NUCLEOTIDE SEQUENCE [LARGE SCALE GENOMIC DNA]</scope>
    <source>
        <strain evidence="7 8">DAOMC 185683</strain>
    </source>
</reference>
<proteinExistence type="inferred from homology"/>
<dbReference type="SMART" id="SM00903">
    <property type="entry name" value="Flavin_Reduct"/>
    <property type="match status" value="1"/>
</dbReference>
<evidence type="ECO:0000313" key="7">
    <source>
        <dbReference type="EMBL" id="KOS40186.1"/>
    </source>
</evidence>
<evidence type="ECO:0000259" key="6">
    <source>
        <dbReference type="SMART" id="SM00903"/>
    </source>
</evidence>
<sequence>MMTGTRAISRFISNQTWNFTPISVSRVGSHSLNQLRMSSSATAAVSEAETAAAQKSYQIIQDCGNFDETQARRPDFDHSKPIEVTKSPNPNWEYGQGVPNNRANLAGKHHEIDPYASDRPMINNYRLLVSGIAPRPVGFLSTMNSKGEKNLSPFSYFQVIDHDPPMFIVGFSSRPSRVKDTYRNLRETGECVINTVSENMIEAVNATSIDAPYGVSEWDVSGLHEAPSTTVKPSRVAESVFNIEGKVIDIKEFTDHQQPGMSLAATVLIKATRFWVKEGTANEDYSHIDLEKLRPVGQLGGISYGRIGSTFEQPRKRWSEEIEIDKLDKIVELTIPEVLILVFRKII</sequence>
<dbReference type="Gene3D" id="2.30.110.10">
    <property type="entry name" value="Electron Transport, Fmn-binding Protein, Chain A"/>
    <property type="match status" value="1"/>
</dbReference>
<dbReference type="PANTHER" id="PTHR33798:SF5">
    <property type="entry name" value="FLAVIN REDUCTASE LIKE DOMAIN-CONTAINING PROTEIN"/>
    <property type="match status" value="1"/>
</dbReference>
<comment type="caution">
    <text evidence="7">The sequence shown here is derived from an EMBL/GenBank/DDBJ whole genome shotgun (WGS) entry which is preliminary data.</text>
</comment>
<dbReference type="InterPro" id="IPR002563">
    <property type="entry name" value="Flavin_Rdtase-like_dom"/>
</dbReference>
<dbReference type="PANTHER" id="PTHR33798">
    <property type="entry name" value="FLAVOPROTEIN OXYGENASE"/>
    <property type="match status" value="1"/>
</dbReference>
<evidence type="ECO:0000256" key="5">
    <source>
        <dbReference type="SAM" id="MobiDB-lite"/>
    </source>
</evidence>
<dbReference type="SUPFAM" id="SSF50475">
    <property type="entry name" value="FMN-binding split barrel"/>
    <property type="match status" value="1"/>
</dbReference>
<dbReference type="OrthoDB" id="10250990at2759"/>
<evidence type="ECO:0000256" key="3">
    <source>
        <dbReference type="ARBA" id="ARBA00022643"/>
    </source>
</evidence>
<keyword evidence="3" id="KW-0288">FMN</keyword>
<dbReference type="AlphaFoldDB" id="A0A0M8NVE8"/>
<comment type="cofactor">
    <cofactor evidence="1">
        <name>FMN</name>
        <dbReference type="ChEBI" id="CHEBI:58210"/>
    </cofactor>
</comment>
<gene>
    <name evidence="7" type="ORF">ACN38_g8956</name>
</gene>
<keyword evidence="2" id="KW-0285">Flavoprotein</keyword>
<comment type="similarity">
    <text evidence="4">Belongs to the flavoredoxin family.</text>
</comment>
<feature type="compositionally biased region" description="Basic and acidic residues" evidence="5">
    <location>
        <begin position="72"/>
        <end position="83"/>
    </location>
</feature>
<evidence type="ECO:0000256" key="2">
    <source>
        <dbReference type="ARBA" id="ARBA00022630"/>
    </source>
</evidence>
<evidence type="ECO:0000256" key="4">
    <source>
        <dbReference type="ARBA" id="ARBA00038054"/>
    </source>
</evidence>
<feature type="region of interest" description="Disordered" evidence="5">
    <location>
        <begin position="72"/>
        <end position="91"/>
    </location>
</feature>
<protein>
    <recommendedName>
        <fullName evidence="6">Flavin reductase like domain-containing protein</fullName>
    </recommendedName>
</protein>
<dbReference type="Proteomes" id="UP000037696">
    <property type="component" value="Unassembled WGS sequence"/>
</dbReference>
<dbReference type="GO" id="GO:0010181">
    <property type="term" value="F:FMN binding"/>
    <property type="evidence" value="ECO:0007669"/>
    <property type="project" value="InterPro"/>
</dbReference>
<name>A0A0M8NVE8_9EURO</name>